<accession>A0A9Q0MGZ2</accession>
<dbReference type="PANTHER" id="PTHR20957">
    <property type="entry name" value="RNA-BINDING PROTEIN 48"/>
    <property type="match status" value="1"/>
</dbReference>
<dbReference type="AlphaFoldDB" id="A0A9Q0MGZ2"/>
<reference evidence="1" key="1">
    <citation type="submission" date="2022-12" db="EMBL/GenBank/DDBJ databases">
        <title>Genome assemblies of Blomia tropicalis.</title>
        <authorList>
            <person name="Cui Y."/>
        </authorList>
    </citation>
    <scope>NUCLEOTIDE SEQUENCE</scope>
    <source>
        <tissue evidence="1">Adult mites</tissue>
    </source>
</reference>
<dbReference type="GO" id="GO:0005654">
    <property type="term" value="C:nucleoplasm"/>
    <property type="evidence" value="ECO:0007669"/>
    <property type="project" value="TreeGrafter"/>
</dbReference>
<sequence>MEPCYSKRIRVLLNDNNKDYIQKSIVSYPHHVRQELCTTREVYRCGKRETAVKVFTIADESVYILVQNVPLLNGVNIKNDLEILCSRFGVLDSIEPVKYETKEAFCQTFLVKYVRLVDAIRAKKSLDDHIFLGSSLHICYAPEFESVEETLAKVNSRQRYVHIKMAQLKNLSK</sequence>
<dbReference type="GO" id="GO:0003676">
    <property type="term" value="F:nucleic acid binding"/>
    <property type="evidence" value="ECO:0007669"/>
    <property type="project" value="InterPro"/>
</dbReference>
<dbReference type="InterPro" id="IPR035979">
    <property type="entry name" value="RBD_domain_sf"/>
</dbReference>
<protein>
    <recommendedName>
        <fullName evidence="3">RNA-binding protein 48</fullName>
    </recommendedName>
</protein>
<dbReference type="PANTHER" id="PTHR20957:SF0">
    <property type="entry name" value="RNA-BINDING PROTEIN 48"/>
    <property type="match status" value="1"/>
</dbReference>
<dbReference type="EMBL" id="JAPWDV010000001">
    <property type="protein sequence ID" value="KAJ6224232.1"/>
    <property type="molecule type" value="Genomic_DNA"/>
</dbReference>
<comment type="caution">
    <text evidence="1">The sequence shown here is derived from an EMBL/GenBank/DDBJ whole genome shotgun (WGS) entry which is preliminary data.</text>
</comment>
<evidence type="ECO:0000313" key="1">
    <source>
        <dbReference type="EMBL" id="KAJ6224232.1"/>
    </source>
</evidence>
<dbReference type="InterPro" id="IPR039599">
    <property type="entry name" value="RBM48"/>
</dbReference>
<dbReference type="Proteomes" id="UP001142055">
    <property type="component" value="Chromosome 1"/>
</dbReference>
<gene>
    <name evidence="1" type="ORF">RDWZM_002777</name>
</gene>
<name>A0A9Q0MGZ2_BLOTA</name>
<evidence type="ECO:0000313" key="2">
    <source>
        <dbReference type="Proteomes" id="UP001142055"/>
    </source>
</evidence>
<dbReference type="OMA" id="PYRQGRE"/>
<organism evidence="1 2">
    <name type="scientific">Blomia tropicalis</name>
    <name type="common">Mite</name>
    <dbReference type="NCBI Taxonomy" id="40697"/>
    <lineage>
        <taxon>Eukaryota</taxon>
        <taxon>Metazoa</taxon>
        <taxon>Ecdysozoa</taxon>
        <taxon>Arthropoda</taxon>
        <taxon>Chelicerata</taxon>
        <taxon>Arachnida</taxon>
        <taxon>Acari</taxon>
        <taxon>Acariformes</taxon>
        <taxon>Sarcoptiformes</taxon>
        <taxon>Astigmata</taxon>
        <taxon>Glycyphagoidea</taxon>
        <taxon>Echimyopodidae</taxon>
        <taxon>Blomia</taxon>
    </lineage>
</organism>
<keyword evidence="2" id="KW-1185">Reference proteome</keyword>
<evidence type="ECO:0008006" key="3">
    <source>
        <dbReference type="Google" id="ProtNLM"/>
    </source>
</evidence>
<proteinExistence type="predicted"/>
<dbReference type="SUPFAM" id="SSF54928">
    <property type="entry name" value="RNA-binding domain, RBD"/>
    <property type="match status" value="1"/>
</dbReference>